<evidence type="ECO:0000256" key="1">
    <source>
        <dbReference type="SAM" id="Coils"/>
    </source>
</evidence>
<evidence type="ECO:0000256" key="2">
    <source>
        <dbReference type="SAM" id="MobiDB-lite"/>
    </source>
</evidence>
<accession>D2Q296</accession>
<dbReference type="RefSeq" id="WP_012924344.1">
    <property type="nucleotide sequence ID" value="NC_013729.1"/>
</dbReference>
<evidence type="ECO:0000259" key="3">
    <source>
        <dbReference type="Pfam" id="PF13672"/>
    </source>
</evidence>
<dbReference type="InterPro" id="IPR001932">
    <property type="entry name" value="PPM-type_phosphatase-like_dom"/>
</dbReference>
<dbReference type="HOGENOM" id="CLU_817945_0_0_11"/>
<dbReference type="SUPFAM" id="SSF81606">
    <property type="entry name" value="PP2C-like"/>
    <property type="match status" value="1"/>
</dbReference>
<dbReference type="STRING" id="479435.Kfla_6801"/>
<keyword evidence="1" id="KW-0175">Coiled coil</keyword>
<evidence type="ECO:0000313" key="4">
    <source>
        <dbReference type="EMBL" id="ADB35792.1"/>
    </source>
</evidence>
<feature type="coiled-coil region" evidence="1">
    <location>
        <begin position="304"/>
        <end position="331"/>
    </location>
</feature>
<dbReference type="Proteomes" id="UP000007967">
    <property type="component" value="Chromosome"/>
</dbReference>
<reference evidence="4 5" key="2">
    <citation type="journal article" date="2010" name="Stand. Genomic Sci.">
        <title>Complete genome sequence of Kribbella flavida type strain (IFO 14399).</title>
        <authorList>
            <person name="Pukall R."/>
            <person name="Lapidus A."/>
            <person name="Glavina Del Rio T."/>
            <person name="Copeland A."/>
            <person name="Tice H."/>
            <person name="Cheng J.-F."/>
            <person name="Lucas S."/>
            <person name="Chen F."/>
            <person name="Nolan M."/>
            <person name="LaButti K."/>
            <person name="Pati A."/>
            <person name="Ivanova N."/>
            <person name="Mavrommatis K."/>
            <person name="Mikhailova N."/>
            <person name="Pitluck S."/>
            <person name="Bruce D."/>
            <person name="Goodwin L."/>
            <person name="Land M."/>
            <person name="Hauser L."/>
            <person name="Chang Y.-J."/>
            <person name="Jeffries C.D."/>
            <person name="Chen A."/>
            <person name="Palaniappan K."/>
            <person name="Chain P."/>
            <person name="Rohde M."/>
            <person name="Goeker M."/>
            <person name="Bristow J."/>
            <person name="Eisen J.A."/>
            <person name="Markowitz V."/>
            <person name="Hugenholtz P."/>
            <person name="Kyrpides N.C."/>
            <person name="Klenk H.-P."/>
            <person name="Brettin T."/>
        </authorList>
    </citation>
    <scope>NUCLEOTIDE SEQUENCE [LARGE SCALE GENOMIC DNA]</scope>
    <source>
        <strain evidence="5">DSM 17836 / JCM 10339 / NBRC 14399</strain>
    </source>
</reference>
<protein>
    <recommendedName>
        <fullName evidence="3">PPM-type phosphatase domain-containing protein</fullName>
    </recommendedName>
</protein>
<dbReference type="eggNOG" id="COG0631">
    <property type="taxonomic scope" value="Bacteria"/>
</dbReference>
<dbReference type="KEGG" id="kfl:Kfla_6801"/>
<organism evidence="4 5">
    <name type="scientific">Kribbella flavida (strain DSM 17836 / JCM 10339 / NBRC 14399)</name>
    <dbReference type="NCBI Taxonomy" id="479435"/>
    <lineage>
        <taxon>Bacteria</taxon>
        <taxon>Bacillati</taxon>
        <taxon>Actinomycetota</taxon>
        <taxon>Actinomycetes</taxon>
        <taxon>Propionibacteriales</taxon>
        <taxon>Kribbellaceae</taxon>
        <taxon>Kribbella</taxon>
    </lineage>
</organism>
<sequence>MSRAEGAAASLPGPTFSFGFNLGKVPDQGEDSDPILRDGPDLGLVAVFDGMGGAGGTVYETPEGRRTGAYLASRIARDVVERRMLELLEPDWNLNGEAAAEDLRGSVQEALRERLTELNAPPSGLRSRLLRALPTTMAVAALQRTQPGGATWACHLLWAGDSRAYVFEPEGARQLTTDDLRDPGDALANLRHDSVVSNAMSADTDFHVNYRRIELRAPFLVACATDGCFGYVNTPMHFEHLVLGHLQQARTSKAWSAALQTEISSVTGDDAAMSLMGVGASLQEFQELFAPRVAELEQQFIGPLDQLEDEVSRAERELEDLRERRLATTTAIWSRYKVGYERYLQPAGDPDDGATGSAEATAAPRASSVAVPDGESDPATTDPAAEDSEETP</sequence>
<dbReference type="Gene3D" id="3.60.40.10">
    <property type="entry name" value="PPM-type phosphatase domain"/>
    <property type="match status" value="1"/>
</dbReference>
<dbReference type="Pfam" id="PF13672">
    <property type="entry name" value="PP2C_2"/>
    <property type="match status" value="1"/>
</dbReference>
<keyword evidence="5" id="KW-1185">Reference proteome</keyword>
<reference evidence="5" key="1">
    <citation type="submission" date="2009-09" db="EMBL/GenBank/DDBJ databases">
        <title>The complete genome of Kribbella flavida DSM 17836.</title>
        <authorList>
            <consortium name="US DOE Joint Genome Institute (JGI-PGF)"/>
            <person name="Lucas S."/>
            <person name="Copeland A."/>
            <person name="Lapidus A."/>
            <person name="Glavina del Rio T."/>
            <person name="Dalin E."/>
            <person name="Tice H."/>
            <person name="Bruce D."/>
            <person name="Goodwin L."/>
            <person name="Pitluck S."/>
            <person name="Kyrpides N."/>
            <person name="Mavromatis K."/>
            <person name="Ivanova N."/>
            <person name="Saunders E."/>
            <person name="Brettin T."/>
            <person name="Detter J.C."/>
            <person name="Han C."/>
            <person name="Larimer F."/>
            <person name="Land M."/>
            <person name="Hauser L."/>
            <person name="Markowitz V."/>
            <person name="Cheng J.-F."/>
            <person name="Hugenholtz P."/>
            <person name="Woyke T."/>
            <person name="Wu D."/>
            <person name="Pukall R."/>
            <person name="Klenk H.-P."/>
            <person name="Eisen J.A."/>
        </authorList>
    </citation>
    <scope>NUCLEOTIDE SEQUENCE [LARGE SCALE GENOMIC DNA]</scope>
    <source>
        <strain evidence="5">DSM 17836 / JCM 10339 / NBRC 14399</strain>
    </source>
</reference>
<dbReference type="AlphaFoldDB" id="D2Q296"/>
<proteinExistence type="predicted"/>
<dbReference type="InterPro" id="IPR036457">
    <property type="entry name" value="PPM-type-like_dom_sf"/>
</dbReference>
<evidence type="ECO:0000313" key="5">
    <source>
        <dbReference type="Proteomes" id="UP000007967"/>
    </source>
</evidence>
<gene>
    <name evidence="4" type="ordered locus">Kfla_6801</name>
</gene>
<dbReference type="OrthoDB" id="3808825at2"/>
<feature type="region of interest" description="Disordered" evidence="2">
    <location>
        <begin position="345"/>
        <end position="392"/>
    </location>
</feature>
<dbReference type="EMBL" id="CP001736">
    <property type="protein sequence ID" value="ADB35792.1"/>
    <property type="molecule type" value="Genomic_DNA"/>
</dbReference>
<name>D2Q296_KRIFD</name>
<feature type="domain" description="PPM-type phosphatase" evidence="3">
    <location>
        <begin position="44"/>
        <end position="241"/>
    </location>
</feature>